<keyword evidence="1" id="KW-0732">Signal</keyword>
<protein>
    <submittedName>
        <fullName evidence="3">DUF547 domain-containing protein</fullName>
    </submittedName>
</protein>
<proteinExistence type="predicted"/>
<reference evidence="3 4" key="1">
    <citation type="submission" date="2019-03" db="EMBL/GenBank/DDBJ databases">
        <title>Diverse conjugative elements silence natural transformation in Legionella species.</title>
        <authorList>
            <person name="Durieux I."/>
            <person name="Ginevra C."/>
            <person name="Attaiech L."/>
            <person name="Picq K."/>
            <person name="Juan P.A."/>
            <person name="Jarraud S."/>
            <person name="Charpentier X."/>
        </authorList>
    </citation>
    <scope>NUCLEOTIDE SEQUENCE [LARGE SCALE GENOMIC DNA]</scope>
    <source>
        <strain evidence="3 4">HL-0427-4011</strain>
    </source>
</reference>
<evidence type="ECO:0000259" key="2">
    <source>
        <dbReference type="Pfam" id="PF04784"/>
    </source>
</evidence>
<dbReference type="PANTHER" id="PTHR46361:SF3">
    <property type="entry name" value="ELECTRON CARRIER_ PROTEIN DISULFIDE OXIDOREDUCTASE"/>
    <property type="match status" value="1"/>
</dbReference>
<name>A0AAX1EK19_9GAMM</name>
<evidence type="ECO:0000313" key="3">
    <source>
        <dbReference type="EMBL" id="QBR85418.1"/>
    </source>
</evidence>
<gene>
    <name evidence="3" type="ORF">E3983_12260</name>
</gene>
<dbReference type="Pfam" id="PF04784">
    <property type="entry name" value="DUF547"/>
    <property type="match status" value="1"/>
</dbReference>
<dbReference type="EMBL" id="CP038254">
    <property type="protein sequence ID" value="QBR85418.1"/>
    <property type="molecule type" value="Genomic_DNA"/>
</dbReference>
<sequence length="281" mass="32489">MKKTLFKIIQILTVSLILSFLAQLSSATSNKHHWPMWEANNPLSKKRISHQEWQTFLERNVFTNKEGINMIDYANMAQEDKKLLRNYLHRLSTINIDNYNRREQLAYWINLYNALTVRTVAKYYPVASIKDIKISPGLFSIGPWGANLIVVTNTALSLDEIENRIIRPIWNDPRVHYALNNASIGAANLSKKAYQGDTLDEQLNEAATNYINSLRGVQVIEGKLIASKIYEWYAEDFGENKQDILEHIKQFAREPLRSQLKHINTIDSYVYNWHLNAPAPS</sequence>
<dbReference type="PANTHER" id="PTHR46361">
    <property type="entry name" value="ELECTRON CARRIER/ PROTEIN DISULFIDE OXIDOREDUCTASE"/>
    <property type="match status" value="1"/>
</dbReference>
<dbReference type="Proteomes" id="UP000295517">
    <property type="component" value="Chromosome"/>
</dbReference>
<feature type="chain" id="PRO_5043398987" evidence="1">
    <location>
        <begin position="28"/>
        <end position="281"/>
    </location>
</feature>
<evidence type="ECO:0000256" key="1">
    <source>
        <dbReference type="SAM" id="SignalP"/>
    </source>
</evidence>
<dbReference type="AlphaFoldDB" id="A0AAX1EK19"/>
<dbReference type="InterPro" id="IPR006869">
    <property type="entry name" value="DUF547"/>
</dbReference>
<feature type="domain" description="DUF547" evidence="2">
    <location>
        <begin position="97"/>
        <end position="211"/>
    </location>
</feature>
<organism evidence="3 4">
    <name type="scientific">Legionella israelensis</name>
    <dbReference type="NCBI Taxonomy" id="454"/>
    <lineage>
        <taxon>Bacteria</taxon>
        <taxon>Pseudomonadati</taxon>
        <taxon>Pseudomonadota</taxon>
        <taxon>Gammaproteobacteria</taxon>
        <taxon>Legionellales</taxon>
        <taxon>Legionellaceae</taxon>
        <taxon>Legionella</taxon>
    </lineage>
</organism>
<dbReference type="RefSeq" id="WP_135061634.1">
    <property type="nucleotide sequence ID" value="NZ_CP038254.1"/>
</dbReference>
<accession>A0AAX1EK19</accession>
<evidence type="ECO:0000313" key="4">
    <source>
        <dbReference type="Proteomes" id="UP000295517"/>
    </source>
</evidence>
<feature type="signal peptide" evidence="1">
    <location>
        <begin position="1"/>
        <end position="27"/>
    </location>
</feature>